<organism evidence="2">
    <name type="scientific">freshwater metagenome</name>
    <dbReference type="NCBI Taxonomy" id="449393"/>
    <lineage>
        <taxon>unclassified sequences</taxon>
        <taxon>metagenomes</taxon>
        <taxon>ecological metagenomes</taxon>
    </lineage>
</organism>
<feature type="region of interest" description="Disordered" evidence="1">
    <location>
        <begin position="40"/>
        <end position="105"/>
    </location>
</feature>
<proteinExistence type="predicted"/>
<gene>
    <name evidence="2" type="ORF">UFOPK1722_02110</name>
</gene>
<reference evidence="2" key="1">
    <citation type="submission" date="2020-05" db="EMBL/GenBank/DDBJ databases">
        <authorList>
            <person name="Chiriac C."/>
            <person name="Salcher M."/>
            <person name="Ghai R."/>
            <person name="Kavagutti S V."/>
        </authorList>
    </citation>
    <scope>NUCLEOTIDE SEQUENCE</scope>
</reference>
<feature type="compositionally biased region" description="Low complexity" evidence="1">
    <location>
        <begin position="80"/>
        <end position="105"/>
    </location>
</feature>
<evidence type="ECO:0000313" key="2">
    <source>
        <dbReference type="EMBL" id="CAB4599413.1"/>
    </source>
</evidence>
<protein>
    <submittedName>
        <fullName evidence="2">Unannotated protein</fullName>
    </submittedName>
</protein>
<feature type="region of interest" description="Disordered" evidence="1">
    <location>
        <begin position="125"/>
        <end position="147"/>
    </location>
</feature>
<dbReference type="AlphaFoldDB" id="A0A6J6GIA0"/>
<evidence type="ECO:0000256" key="1">
    <source>
        <dbReference type="SAM" id="MobiDB-lite"/>
    </source>
</evidence>
<sequence>MARPTGEVRRSSSRVNPVWASPTFFVVWPTTPERRTCRWFRSSATSATPSNRTPASPSCPANRIPRHSAHPSASPIPDRSSPISTITSHSSRAVRRSSSSTTFSGWTSPLWGSFPSPSNTCSTSASSSSAPCAPEPRPPNTRFHSPFAPSADPARVCTWMDWTKRTRSTWPEPWATFRWTTPTCARSIDSREEILSSLSSTCDCRNGRPHRSPGSPRRR</sequence>
<dbReference type="EMBL" id="CAEZTS010000287">
    <property type="protein sequence ID" value="CAB4599413.1"/>
    <property type="molecule type" value="Genomic_DNA"/>
</dbReference>
<name>A0A6J6GIA0_9ZZZZ</name>
<accession>A0A6J6GIA0</accession>
<feature type="compositionally biased region" description="Polar residues" evidence="1">
    <location>
        <begin position="42"/>
        <end position="56"/>
    </location>
</feature>